<keyword evidence="4 11" id="KW-0808">Transferase</keyword>
<sequence>MTSSSDSAALKTTPLHALHLALGAKMVPFAGYDMPVQYPTGILTEHLHCRAAAGLFDVSHMGQLRLTGRHAAQALEALVPADIQALEPMRQRYTQFTDANGGILDDLMVTNAGDHLFLVVNADCKDADLAHLQAKLPGVIAIKPLPDQALLALQGPKAVTVLARMAPEVARMKFMSAAEVTLEGVTCFVTRSGYTGEDGYEISIPAEKAVAFAKRLLDQPEVKPIGLGARDSLRLEAGLCLYGHDIDTTTSPVEADLVWSIGKRRRAEGGFPGAARIQRELKEGTSRKRVGILPAGRAPVRDGTELMAGAKRIGKVTSGGFGPSLGGPLAMGYVETGFAKPSQELEAIVRGKPLPVQVAPLPFVKTSYYRG</sequence>
<dbReference type="GO" id="GO:0005960">
    <property type="term" value="C:glycine cleavage complex"/>
    <property type="evidence" value="ECO:0007669"/>
    <property type="project" value="InterPro"/>
</dbReference>
<evidence type="ECO:0000256" key="3">
    <source>
        <dbReference type="ARBA" id="ARBA00022576"/>
    </source>
</evidence>
<dbReference type="NCBIfam" id="NF010093">
    <property type="entry name" value="PRK13579.1"/>
    <property type="match status" value="1"/>
</dbReference>
<dbReference type="PANTHER" id="PTHR43757:SF2">
    <property type="entry name" value="AMINOMETHYLTRANSFERASE, MITOCHONDRIAL"/>
    <property type="match status" value="1"/>
</dbReference>
<dbReference type="EMBL" id="CP042906">
    <property type="protein sequence ID" value="QEX15515.1"/>
    <property type="molecule type" value="Genomic_DNA"/>
</dbReference>
<evidence type="ECO:0000313" key="11">
    <source>
        <dbReference type="EMBL" id="QEX15515.1"/>
    </source>
</evidence>
<gene>
    <name evidence="11" type="ORF">FRZ44_07990</name>
</gene>
<dbReference type="Gene3D" id="3.30.1360.120">
    <property type="entry name" value="Probable tRNA modification gtpase trme, domain 1"/>
    <property type="match status" value="1"/>
</dbReference>
<dbReference type="RefSeq" id="WP_151175958.1">
    <property type="nucleotide sequence ID" value="NZ_CP042906.1"/>
</dbReference>
<protein>
    <recommendedName>
        <fullName evidence="2">aminomethyltransferase</fullName>
        <ecNumber evidence="2">2.1.2.10</ecNumber>
    </recommendedName>
    <alternativeName>
        <fullName evidence="6">Glycine cleavage system T protein</fullName>
    </alternativeName>
</protein>
<dbReference type="PIRSF" id="PIRSF006487">
    <property type="entry name" value="GcvT"/>
    <property type="match status" value="1"/>
</dbReference>
<dbReference type="KEGG" id="htq:FRZ44_07990"/>
<dbReference type="Pfam" id="PF08669">
    <property type="entry name" value="GCV_T_C"/>
    <property type="match status" value="1"/>
</dbReference>
<dbReference type="InterPro" id="IPR028896">
    <property type="entry name" value="GcvT/YgfZ/DmdA"/>
</dbReference>
<proteinExistence type="inferred from homology"/>
<dbReference type="GO" id="GO:0006546">
    <property type="term" value="P:glycine catabolic process"/>
    <property type="evidence" value="ECO:0007669"/>
    <property type="project" value="InterPro"/>
</dbReference>
<dbReference type="EC" id="2.1.2.10" evidence="2"/>
<dbReference type="NCBIfam" id="TIGR00528">
    <property type="entry name" value="gcvT"/>
    <property type="match status" value="1"/>
</dbReference>
<dbReference type="InterPro" id="IPR027266">
    <property type="entry name" value="TrmE/GcvT-like"/>
</dbReference>
<evidence type="ECO:0000256" key="2">
    <source>
        <dbReference type="ARBA" id="ARBA00012616"/>
    </source>
</evidence>
<dbReference type="GO" id="GO:0008168">
    <property type="term" value="F:methyltransferase activity"/>
    <property type="evidence" value="ECO:0007669"/>
    <property type="project" value="UniProtKB-KW"/>
</dbReference>
<comment type="similarity">
    <text evidence="1">Belongs to the GcvT family.</text>
</comment>
<comment type="catalytic activity">
    <reaction evidence="7">
        <text>N(6)-[(R)-S(8)-aminomethyldihydrolipoyl]-L-lysyl-[protein] + (6S)-5,6,7,8-tetrahydrofolate = N(6)-[(R)-dihydrolipoyl]-L-lysyl-[protein] + (6R)-5,10-methylene-5,6,7,8-tetrahydrofolate + NH4(+)</text>
        <dbReference type="Rhea" id="RHEA:16945"/>
        <dbReference type="Rhea" id="RHEA-COMP:10475"/>
        <dbReference type="Rhea" id="RHEA-COMP:10492"/>
        <dbReference type="ChEBI" id="CHEBI:15636"/>
        <dbReference type="ChEBI" id="CHEBI:28938"/>
        <dbReference type="ChEBI" id="CHEBI:57453"/>
        <dbReference type="ChEBI" id="CHEBI:83100"/>
        <dbReference type="ChEBI" id="CHEBI:83143"/>
        <dbReference type="EC" id="2.1.2.10"/>
    </reaction>
</comment>
<dbReference type="Proteomes" id="UP000326202">
    <property type="component" value="Chromosome"/>
</dbReference>
<keyword evidence="12" id="KW-1185">Reference proteome</keyword>
<reference evidence="11 12" key="1">
    <citation type="submission" date="2019-08" db="EMBL/GenBank/DDBJ databases">
        <title>Hyperibacter terrae gen. nov., sp. nov. and Hyperibacter viscosus sp. nov., two new members in the family Rhodospirillaceae isolated from the rhizosphere of Hypericum perforatum.</title>
        <authorList>
            <person name="Noviana Z."/>
        </authorList>
    </citation>
    <scope>NUCLEOTIDE SEQUENCE [LARGE SCALE GENOMIC DNA]</scope>
    <source>
        <strain evidence="11 12">R5913</strain>
    </source>
</reference>
<evidence type="ECO:0000256" key="4">
    <source>
        <dbReference type="ARBA" id="ARBA00022679"/>
    </source>
</evidence>
<evidence type="ECO:0000259" key="9">
    <source>
        <dbReference type="Pfam" id="PF01571"/>
    </source>
</evidence>
<evidence type="ECO:0000256" key="7">
    <source>
        <dbReference type="ARBA" id="ARBA00047665"/>
    </source>
</evidence>
<dbReference type="FunFam" id="4.10.1250.10:FF:000002">
    <property type="entry name" value="Aminomethyltransferase"/>
    <property type="match status" value="1"/>
</dbReference>
<evidence type="ECO:0000256" key="5">
    <source>
        <dbReference type="ARBA" id="ARBA00022946"/>
    </source>
</evidence>
<dbReference type="NCBIfam" id="NF001567">
    <property type="entry name" value="PRK00389.1"/>
    <property type="match status" value="1"/>
</dbReference>
<evidence type="ECO:0000259" key="10">
    <source>
        <dbReference type="Pfam" id="PF08669"/>
    </source>
</evidence>
<feature type="domain" description="Aminomethyltransferase C-terminal" evidence="10">
    <location>
        <begin position="287"/>
        <end position="365"/>
    </location>
</feature>
<evidence type="ECO:0000256" key="1">
    <source>
        <dbReference type="ARBA" id="ARBA00008609"/>
    </source>
</evidence>
<dbReference type="AlphaFoldDB" id="A0A5J6MGC6"/>
<accession>A0A5J6MGC6</accession>
<evidence type="ECO:0000256" key="8">
    <source>
        <dbReference type="PIRSR" id="PIRSR006487-1"/>
    </source>
</evidence>
<dbReference type="GO" id="GO:0008483">
    <property type="term" value="F:transaminase activity"/>
    <property type="evidence" value="ECO:0007669"/>
    <property type="project" value="UniProtKB-KW"/>
</dbReference>
<dbReference type="FunFam" id="3.30.70.1400:FF:000001">
    <property type="entry name" value="Aminomethyltransferase"/>
    <property type="match status" value="1"/>
</dbReference>
<dbReference type="InterPro" id="IPR006222">
    <property type="entry name" value="GCVT_N"/>
</dbReference>
<organism evidence="11 12">
    <name type="scientific">Hypericibacter terrae</name>
    <dbReference type="NCBI Taxonomy" id="2602015"/>
    <lineage>
        <taxon>Bacteria</taxon>
        <taxon>Pseudomonadati</taxon>
        <taxon>Pseudomonadota</taxon>
        <taxon>Alphaproteobacteria</taxon>
        <taxon>Rhodospirillales</taxon>
        <taxon>Dongiaceae</taxon>
        <taxon>Hypericibacter</taxon>
    </lineage>
</organism>
<name>A0A5J6MGC6_9PROT</name>
<dbReference type="OrthoDB" id="9774591at2"/>
<dbReference type="PANTHER" id="PTHR43757">
    <property type="entry name" value="AMINOMETHYLTRANSFERASE"/>
    <property type="match status" value="1"/>
</dbReference>
<dbReference type="Gene3D" id="2.40.30.110">
    <property type="entry name" value="Aminomethyltransferase beta-barrel domains"/>
    <property type="match status" value="1"/>
</dbReference>
<dbReference type="SUPFAM" id="SSF103025">
    <property type="entry name" value="Folate-binding domain"/>
    <property type="match status" value="1"/>
</dbReference>
<keyword evidence="3" id="KW-0032">Aminotransferase</keyword>
<dbReference type="Gene3D" id="4.10.1250.10">
    <property type="entry name" value="Aminomethyltransferase fragment"/>
    <property type="match status" value="1"/>
</dbReference>
<dbReference type="GO" id="GO:0004047">
    <property type="term" value="F:aminomethyltransferase activity"/>
    <property type="evidence" value="ECO:0007669"/>
    <property type="project" value="UniProtKB-EC"/>
</dbReference>
<evidence type="ECO:0000313" key="12">
    <source>
        <dbReference type="Proteomes" id="UP000326202"/>
    </source>
</evidence>
<dbReference type="InterPro" id="IPR006223">
    <property type="entry name" value="GcvT"/>
</dbReference>
<feature type="binding site" evidence="8">
    <location>
        <position position="201"/>
    </location>
    <ligand>
        <name>substrate</name>
    </ligand>
</feature>
<keyword evidence="11" id="KW-0489">Methyltransferase</keyword>
<dbReference type="Pfam" id="PF01571">
    <property type="entry name" value="GCV_T"/>
    <property type="match status" value="1"/>
</dbReference>
<dbReference type="SUPFAM" id="SSF101790">
    <property type="entry name" value="Aminomethyltransferase beta-barrel domain"/>
    <property type="match status" value="1"/>
</dbReference>
<dbReference type="InterPro" id="IPR029043">
    <property type="entry name" value="GcvT/YgfZ_C"/>
</dbReference>
<dbReference type="Gene3D" id="3.30.70.1400">
    <property type="entry name" value="Aminomethyltransferase beta-barrel domains"/>
    <property type="match status" value="1"/>
</dbReference>
<dbReference type="GO" id="GO:0032259">
    <property type="term" value="P:methylation"/>
    <property type="evidence" value="ECO:0007669"/>
    <property type="project" value="UniProtKB-KW"/>
</dbReference>
<feature type="domain" description="GCVT N-terminal" evidence="9">
    <location>
        <begin position="15"/>
        <end position="263"/>
    </location>
</feature>
<dbReference type="InterPro" id="IPR013977">
    <property type="entry name" value="GcvT_C"/>
</dbReference>
<keyword evidence="5" id="KW-0809">Transit peptide</keyword>
<evidence type="ECO:0000256" key="6">
    <source>
        <dbReference type="ARBA" id="ARBA00031395"/>
    </source>
</evidence>